<dbReference type="EMBL" id="JAMWMR010000021">
    <property type="protein sequence ID" value="MCN9243359.1"/>
    <property type="molecule type" value="Genomic_DNA"/>
</dbReference>
<evidence type="ECO:0000313" key="4">
    <source>
        <dbReference type="Proteomes" id="UP001523219"/>
    </source>
</evidence>
<evidence type="ECO:0000313" key="3">
    <source>
        <dbReference type="EMBL" id="MCN9243359.1"/>
    </source>
</evidence>
<dbReference type="Pfam" id="PF02955">
    <property type="entry name" value="GSH-S_ATP"/>
    <property type="match status" value="1"/>
</dbReference>
<evidence type="ECO:0000256" key="1">
    <source>
        <dbReference type="PROSITE-ProRule" id="PRU00409"/>
    </source>
</evidence>
<evidence type="ECO:0000259" key="2">
    <source>
        <dbReference type="PROSITE" id="PS50975"/>
    </source>
</evidence>
<dbReference type="PROSITE" id="PS50975">
    <property type="entry name" value="ATP_GRASP"/>
    <property type="match status" value="1"/>
</dbReference>
<organism evidence="3 4">
    <name type="scientific">Streptomyces macrolidinus</name>
    <dbReference type="NCBI Taxonomy" id="2952607"/>
    <lineage>
        <taxon>Bacteria</taxon>
        <taxon>Bacillati</taxon>
        <taxon>Actinomycetota</taxon>
        <taxon>Actinomycetes</taxon>
        <taxon>Kitasatosporales</taxon>
        <taxon>Streptomycetaceae</taxon>
        <taxon>Streptomyces</taxon>
    </lineage>
</organism>
<dbReference type="SUPFAM" id="SSF56059">
    <property type="entry name" value="Glutathione synthetase ATP-binding domain-like"/>
    <property type="match status" value="1"/>
</dbReference>
<protein>
    <submittedName>
        <fullName evidence="3">Glutathione synthase</fullName>
    </submittedName>
</protein>
<keyword evidence="4" id="KW-1185">Reference proteome</keyword>
<dbReference type="Gene3D" id="3.30.1490.20">
    <property type="entry name" value="ATP-grasp fold, A domain"/>
    <property type="match status" value="1"/>
</dbReference>
<dbReference type="RefSeq" id="WP_252426735.1">
    <property type="nucleotide sequence ID" value="NZ_JAMWMR010000021.1"/>
</dbReference>
<proteinExistence type="predicted"/>
<dbReference type="PANTHER" id="PTHR21621">
    <property type="entry name" value="RIBOSOMAL PROTEIN S6 MODIFICATION PROTEIN"/>
    <property type="match status" value="1"/>
</dbReference>
<accession>A0ABT0ZIE8</accession>
<gene>
    <name evidence="3" type="ORF">NGF19_21670</name>
</gene>
<comment type="caution">
    <text evidence="3">The sequence shown here is derived from an EMBL/GenBank/DDBJ whole genome shotgun (WGS) entry which is preliminary data.</text>
</comment>
<dbReference type="PANTHER" id="PTHR21621:SF4">
    <property type="entry name" value="GLUTATHIONE SYNTHETASE"/>
    <property type="match status" value="1"/>
</dbReference>
<dbReference type="Gene3D" id="3.40.50.20">
    <property type="match status" value="1"/>
</dbReference>
<dbReference type="Gene3D" id="3.30.470.20">
    <property type="entry name" value="ATP-grasp fold, B domain"/>
    <property type="match status" value="1"/>
</dbReference>
<dbReference type="InterPro" id="IPR011761">
    <property type="entry name" value="ATP-grasp"/>
</dbReference>
<keyword evidence="1" id="KW-0067">ATP-binding</keyword>
<dbReference type="InterPro" id="IPR004218">
    <property type="entry name" value="GSHS_ATP-bd"/>
</dbReference>
<reference evidence="3 4" key="1">
    <citation type="submission" date="2022-05" db="EMBL/GenBank/DDBJ databases">
        <title>Streptomyces sp. nov. RY43-2 isolated from soil of a peat swamp forest.</title>
        <authorList>
            <person name="Kanchanasin P."/>
            <person name="Tanasupawat S."/>
            <person name="Phongsopitanun W."/>
        </authorList>
    </citation>
    <scope>NUCLEOTIDE SEQUENCE [LARGE SCALE GENOMIC DNA]</scope>
    <source>
        <strain evidence="3 4">RY43-2</strain>
    </source>
</reference>
<dbReference type="Proteomes" id="UP001523219">
    <property type="component" value="Unassembled WGS sequence"/>
</dbReference>
<name>A0ABT0ZIE8_9ACTN</name>
<dbReference type="InterPro" id="IPR013815">
    <property type="entry name" value="ATP_grasp_subdomain_1"/>
</dbReference>
<feature type="domain" description="ATP-grasp" evidence="2">
    <location>
        <begin position="124"/>
        <end position="325"/>
    </location>
</feature>
<sequence length="335" mass="36847">MSYKILVLVSEASSFALDNHSIIPSALYREGHEVHIGDIDTLGVHDSVVVCDRMQVTDEFTSGGDFPSLSETAASAEEFDLVWVLAGTHPEAGNDSFLLLWLLNQRVPFVNDASALFFLNTKTNLVAIVPGEHLPTSYVTNDFDFLNNLVESDPDRSWVVKPTNDGCGADVFVVNKYDRNRSALLGSATGNAASRYGRYGRDIIGMAKRHAAVQEYIPNVRENEKRVIIAGGEPVSGFLRFHPEHDNRSNATLGARFEKLELTEEEDRFVRALGKRLMDLGVFYSGIDMAYPYVIEVNMVNPGGLSYHQLATGEDRSSEAVDTVLAALRTAGKLS</sequence>
<keyword evidence="1" id="KW-0547">Nucleotide-binding</keyword>